<reference evidence="6 7" key="1">
    <citation type="submission" date="2020-12" db="EMBL/GenBank/DDBJ databases">
        <title>Hymenobacter sp.</title>
        <authorList>
            <person name="Kim M.K."/>
        </authorList>
    </citation>
    <scope>NUCLEOTIDE SEQUENCE [LARGE SCALE GENOMIC DNA]</scope>
    <source>
        <strain evidence="6 7">BT442</strain>
    </source>
</reference>
<dbReference type="NCBIfam" id="TIGR01352">
    <property type="entry name" value="tonB_Cterm"/>
    <property type="match status" value="1"/>
</dbReference>
<accession>A0ABS0Q1C5</accession>
<comment type="subcellular location">
    <subcellularLocation>
        <location evidence="1">Membrane</location>
        <topology evidence="1">Single-pass membrane protein</topology>
    </subcellularLocation>
</comment>
<name>A0ABS0Q1C5_9BACT</name>
<evidence type="ECO:0000313" key="6">
    <source>
        <dbReference type="EMBL" id="MBH8556462.1"/>
    </source>
</evidence>
<keyword evidence="4" id="KW-0472">Membrane</keyword>
<protein>
    <submittedName>
        <fullName evidence="6">TonB family protein</fullName>
    </submittedName>
</protein>
<dbReference type="Proteomes" id="UP000625631">
    <property type="component" value="Unassembled WGS sequence"/>
</dbReference>
<sequence>MSPFLMSGRAFLLRGFLLLGLLGGYGVAHVASAQKFGPTEVNPPNVQQLPKLPGWGGPEATKLAIEEAIEWPQAEPRPAGRVVVRFTIEPTGAIDSLRIVRGLSAAADAAVLAAVRRLPVFVPGRQGGRPVRVAYTLGVALPTPPAGPTLVWEPEAPHQQQPAVIEERTRQQGEAQRLPCEADSAFVRRVLPVSFAQSNDLLAYSWRPSAFGKQLFFSVPGGDRDAYGSALFVLDPYQPDTYRVLVLPIDSQGDLTYLSALFFTDANHDGRKDLLALSSCSLRDPVKINGHWTYGRRTHYRTDIWQYRDVDPAGRPQYQQAPERPDLNELATAAEVRQALARPARPKAAPKVRR</sequence>
<evidence type="ECO:0000256" key="1">
    <source>
        <dbReference type="ARBA" id="ARBA00004167"/>
    </source>
</evidence>
<evidence type="ECO:0000259" key="5">
    <source>
        <dbReference type="Pfam" id="PF03544"/>
    </source>
</evidence>
<evidence type="ECO:0000313" key="7">
    <source>
        <dbReference type="Proteomes" id="UP000625631"/>
    </source>
</evidence>
<dbReference type="Pfam" id="PF03544">
    <property type="entry name" value="TonB_C"/>
    <property type="match status" value="1"/>
</dbReference>
<dbReference type="InterPro" id="IPR006260">
    <property type="entry name" value="TonB/TolA_C"/>
</dbReference>
<keyword evidence="2" id="KW-0812">Transmembrane</keyword>
<dbReference type="SUPFAM" id="SSF74653">
    <property type="entry name" value="TolA/TonB C-terminal domain"/>
    <property type="match status" value="1"/>
</dbReference>
<dbReference type="EMBL" id="JAEDAE010000001">
    <property type="protein sequence ID" value="MBH8556462.1"/>
    <property type="molecule type" value="Genomic_DNA"/>
</dbReference>
<gene>
    <name evidence="6" type="ORF">I7X13_00285</name>
</gene>
<comment type="caution">
    <text evidence="6">The sequence shown here is derived from an EMBL/GenBank/DDBJ whole genome shotgun (WGS) entry which is preliminary data.</text>
</comment>
<proteinExistence type="predicted"/>
<organism evidence="6 7">
    <name type="scientific">Hymenobacter negativus</name>
    <dbReference type="NCBI Taxonomy" id="2795026"/>
    <lineage>
        <taxon>Bacteria</taxon>
        <taxon>Pseudomonadati</taxon>
        <taxon>Bacteroidota</taxon>
        <taxon>Cytophagia</taxon>
        <taxon>Cytophagales</taxon>
        <taxon>Hymenobacteraceae</taxon>
        <taxon>Hymenobacter</taxon>
    </lineage>
</organism>
<dbReference type="InterPro" id="IPR037682">
    <property type="entry name" value="TonB_C"/>
</dbReference>
<keyword evidence="7" id="KW-1185">Reference proteome</keyword>
<evidence type="ECO:0000256" key="2">
    <source>
        <dbReference type="ARBA" id="ARBA00022692"/>
    </source>
</evidence>
<feature type="domain" description="TonB C-terminal" evidence="5">
    <location>
        <begin position="79"/>
        <end position="137"/>
    </location>
</feature>
<dbReference type="Gene3D" id="3.30.1150.10">
    <property type="match status" value="1"/>
</dbReference>
<keyword evidence="3" id="KW-1133">Transmembrane helix</keyword>
<evidence type="ECO:0000256" key="4">
    <source>
        <dbReference type="ARBA" id="ARBA00023136"/>
    </source>
</evidence>
<evidence type="ECO:0000256" key="3">
    <source>
        <dbReference type="ARBA" id="ARBA00022989"/>
    </source>
</evidence>